<dbReference type="SMART" id="SM00986">
    <property type="entry name" value="UDG"/>
    <property type="match status" value="1"/>
</dbReference>
<dbReference type="STRING" id="1121391.SAMN02745206_00177"/>
<comment type="catalytic activity">
    <reaction evidence="1">
        <text>Hydrolyzes single-stranded DNA or mismatched double-stranded DNA and polynucleotides, releasing free uracil.</text>
        <dbReference type="EC" id="3.2.2.27"/>
    </reaction>
</comment>
<dbReference type="RefSeq" id="WP_073036044.1">
    <property type="nucleotide sequence ID" value="NZ_FQVB01000003.1"/>
</dbReference>
<keyword evidence="8" id="KW-0378">Hydrolase</keyword>
<feature type="domain" description="Uracil-DNA glycosylase-like" evidence="13">
    <location>
        <begin position="106"/>
        <end position="252"/>
    </location>
</feature>
<keyword evidence="11" id="KW-0234">DNA repair</keyword>
<name>A0A1M4ST00_9BACT</name>
<dbReference type="GO" id="GO:0046872">
    <property type="term" value="F:metal ion binding"/>
    <property type="evidence" value="ECO:0007669"/>
    <property type="project" value="UniProtKB-KW"/>
</dbReference>
<dbReference type="EC" id="3.2.2.27" evidence="3"/>
<evidence type="ECO:0000259" key="13">
    <source>
        <dbReference type="SMART" id="SM00986"/>
    </source>
</evidence>
<evidence type="ECO:0000313" key="15">
    <source>
        <dbReference type="Proteomes" id="UP000184076"/>
    </source>
</evidence>
<comment type="similarity">
    <text evidence="2">Belongs to the uracil-DNA glycosylase (UDG) superfamily. Type 4 (UDGa) family.</text>
</comment>
<dbReference type="GO" id="GO:0004844">
    <property type="term" value="F:uracil DNA N-glycosylase activity"/>
    <property type="evidence" value="ECO:0007669"/>
    <property type="project" value="UniProtKB-EC"/>
</dbReference>
<organism evidence="14 15">
    <name type="scientific">Desulfacinum infernum DSM 9756</name>
    <dbReference type="NCBI Taxonomy" id="1121391"/>
    <lineage>
        <taxon>Bacteria</taxon>
        <taxon>Pseudomonadati</taxon>
        <taxon>Thermodesulfobacteriota</taxon>
        <taxon>Syntrophobacteria</taxon>
        <taxon>Syntrophobacterales</taxon>
        <taxon>Syntrophobacteraceae</taxon>
        <taxon>Desulfacinum</taxon>
    </lineage>
</organism>
<evidence type="ECO:0000256" key="10">
    <source>
        <dbReference type="ARBA" id="ARBA00023014"/>
    </source>
</evidence>
<sequence length="260" mass="28907">MNEAEVRRLAESILGTVAGLRRAGLREILREEPRQAAPPADQREEPGISMAAPAETEHPTAERFSIQTEAAQGDEKEKAERLLAVRDELGECRRCRLHETRTHLVFGEGNPAARLVFVGEGPGADEDRQGRPFVGRAGKLLDKMIQSIGLERGQVYICNVVKCRPPGNRTPAPEEIEPCSPFLTKQLEVIQPKVICTLGACATQTILQTRKFISELRSGVRLWRGIPVVPTYHPAYLLRNPAKKADVWKDLLRVLQILEG</sequence>
<reference evidence="15" key="1">
    <citation type="submission" date="2016-11" db="EMBL/GenBank/DDBJ databases">
        <authorList>
            <person name="Varghese N."/>
            <person name="Submissions S."/>
        </authorList>
    </citation>
    <scope>NUCLEOTIDE SEQUENCE [LARGE SCALE GENOMIC DNA]</scope>
    <source>
        <strain evidence="15">DSM 9756</strain>
    </source>
</reference>
<keyword evidence="6" id="KW-0479">Metal-binding</keyword>
<evidence type="ECO:0000256" key="7">
    <source>
        <dbReference type="ARBA" id="ARBA00022763"/>
    </source>
</evidence>
<protein>
    <recommendedName>
        <fullName evidence="4">Type-4 uracil-DNA glycosylase</fullName>
        <ecNumber evidence="3">3.2.2.27</ecNumber>
    </recommendedName>
</protein>
<dbReference type="InterPro" id="IPR051536">
    <property type="entry name" value="UDG_Type-4/5"/>
</dbReference>
<dbReference type="Gene3D" id="3.40.470.10">
    <property type="entry name" value="Uracil-DNA glycosylase-like domain"/>
    <property type="match status" value="1"/>
</dbReference>
<evidence type="ECO:0000256" key="1">
    <source>
        <dbReference type="ARBA" id="ARBA00001400"/>
    </source>
</evidence>
<proteinExistence type="inferred from homology"/>
<evidence type="ECO:0000256" key="11">
    <source>
        <dbReference type="ARBA" id="ARBA00023204"/>
    </source>
</evidence>
<evidence type="ECO:0000256" key="8">
    <source>
        <dbReference type="ARBA" id="ARBA00022801"/>
    </source>
</evidence>
<dbReference type="InterPro" id="IPR005273">
    <property type="entry name" value="Ura-DNA_glyco_family4"/>
</dbReference>
<dbReference type="NCBIfam" id="TIGR00758">
    <property type="entry name" value="UDG_fam4"/>
    <property type="match status" value="1"/>
</dbReference>
<feature type="region of interest" description="Disordered" evidence="12">
    <location>
        <begin position="29"/>
        <end position="60"/>
    </location>
</feature>
<dbReference type="SUPFAM" id="SSF52141">
    <property type="entry name" value="Uracil-DNA glycosylase-like"/>
    <property type="match status" value="1"/>
</dbReference>
<dbReference type="PANTHER" id="PTHR33693">
    <property type="entry name" value="TYPE-5 URACIL-DNA GLYCOSYLASE"/>
    <property type="match status" value="1"/>
</dbReference>
<evidence type="ECO:0000256" key="12">
    <source>
        <dbReference type="SAM" id="MobiDB-lite"/>
    </source>
</evidence>
<evidence type="ECO:0000256" key="2">
    <source>
        <dbReference type="ARBA" id="ARBA00006521"/>
    </source>
</evidence>
<evidence type="ECO:0000256" key="9">
    <source>
        <dbReference type="ARBA" id="ARBA00023004"/>
    </source>
</evidence>
<evidence type="ECO:0000256" key="4">
    <source>
        <dbReference type="ARBA" id="ARBA00019403"/>
    </source>
</evidence>
<dbReference type="Proteomes" id="UP000184076">
    <property type="component" value="Unassembled WGS sequence"/>
</dbReference>
<dbReference type="PANTHER" id="PTHR33693:SF1">
    <property type="entry name" value="TYPE-4 URACIL-DNA GLYCOSYLASE"/>
    <property type="match status" value="1"/>
</dbReference>
<keyword evidence="15" id="KW-1185">Reference proteome</keyword>
<keyword evidence="9" id="KW-0408">Iron</keyword>
<keyword evidence="5" id="KW-0004">4Fe-4S</keyword>
<evidence type="ECO:0000256" key="3">
    <source>
        <dbReference type="ARBA" id="ARBA00012030"/>
    </source>
</evidence>
<evidence type="ECO:0000313" key="14">
    <source>
        <dbReference type="EMBL" id="SHE35308.1"/>
    </source>
</evidence>
<dbReference type="EMBL" id="FQVB01000003">
    <property type="protein sequence ID" value="SHE35308.1"/>
    <property type="molecule type" value="Genomic_DNA"/>
</dbReference>
<accession>A0A1M4ST00</accession>
<evidence type="ECO:0000256" key="6">
    <source>
        <dbReference type="ARBA" id="ARBA00022723"/>
    </source>
</evidence>
<dbReference type="InterPro" id="IPR005122">
    <property type="entry name" value="Uracil-DNA_glycosylase-like"/>
</dbReference>
<dbReference type="AlphaFoldDB" id="A0A1M4ST00"/>
<dbReference type="GO" id="GO:0051539">
    <property type="term" value="F:4 iron, 4 sulfur cluster binding"/>
    <property type="evidence" value="ECO:0007669"/>
    <property type="project" value="UniProtKB-KW"/>
</dbReference>
<keyword evidence="10" id="KW-0411">Iron-sulfur</keyword>
<dbReference type="GO" id="GO:0006281">
    <property type="term" value="P:DNA repair"/>
    <property type="evidence" value="ECO:0007669"/>
    <property type="project" value="UniProtKB-KW"/>
</dbReference>
<dbReference type="InterPro" id="IPR036895">
    <property type="entry name" value="Uracil-DNA_glycosylase-like_sf"/>
</dbReference>
<dbReference type="SMART" id="SM00987">
    <property type="entry name" value="UreE_C"/>
    <property type="match status" value="1"/>
</dbReference>
<evidence type="ECO:0000256" key="5">
    <source>
        <dbReference type="ARBA" id="ARBA00022485"/>
    </source>
</evidence>
<dbReference type="Pfam" id="PF03167">
    <property type="entry name" value="UDG"/>
    <property type="match status" value="1"/>
</dbReference>
<keyword evidence="7" id="KW-0227">DNA damage</keyword>
<dbReference type="CDD" id="cd10030">
    <property type="entry name" value="UDG-F4_TTUDGA_SPO1dp_like"/>
    <property type="match status" value="1"/>
</dbReference>
<gene>
    <name evidence="14" type="ORF">SAMN02745206_00177</name>
</gene>